<keyword evidence="2" id="KW-1185">Reference proteome</keyword>
<reference evidence="1" key="1">
    <citation type="submission" date="2022-07" db="EMBL/GenBank/DDBJ databases">
        <authorList>
            <person name="Li W.-J."/>
            <person name="Deng Q.-Q."/>
        </authorList>
    </citation>
    <scope>NUCLEOTIDE SEQUENCE</scope>
    <source>
        <strain evidence="1">SYSU M60031</strain>
    </source>
</reference>
<sequence>MADEIRYVVTGGLGEGGLRELHQFLTSKGWYTVIQYDGGGKAPYARTGGLNPAALAEFEAWLKARGWYYTVEA</sequence>
<dbReference type="Proteomes" id="UP001156102">
    <property type="component" value="Unassembled WGS sequence"/>
</dbReference>
<gene>
    <name evidence="1" type="ORF">NK662_10575</name>
</gene>
<accession>A0AA42BQ29</accession>
<dbReference type="AlphaFoldDB" id="A0AA42BQ29"/>
<evidence type="ECO:0000313" key="2">
    <source>
        <dbReference type="Proteomes" id="UP001156102"/>
    </source>
</evidence>
<protein>
    <submittedName>
        <fullName evidence="1">Uncharacterized protein</fullName>
    </submittedName>
</protein>
<organism evidence="1 2">
    <name type="scientific">Ectobacillus ponti</name>
    <dbReference type="NCBI Taxonomy" id="2961894"/>
    <lineage>
        <taxon>Bacteria</taxon>
        <taxon>Bacillati</taxon>
        <taxon>Bacillota</taxon>
        <taxon>Bacilli</taxon>
        <taxon>Bacillales</taxon>
        <taxon>Bacillaceae</taxon>
        <taxon>Ectobacillus</taxon>
    </lineage>
</organism>
<dbReference type="EMBL" id="JANCLT010000004">
    <property type="protein sequence ID" value="MCP8968981.1"/>
    <property type="molecule type" value="Genomic_DNA"/>
</dbReference>
<dbReference type="RefSeq" id="WP_254758886.1">
    <property type="nucleotide sequence ID" value="NZ_JANCLT010000004.1"/>
</dbReference>
<name>A0AA42BQ29_9BACI</name>
<evidence type="ECO:0000313" key="1">
    <source>
        <dbReference type="EMBL" id="MCP8968981.1"/>
    </source>
</evidence>
<comment type="caution">
    <text evidence="1">The sequence shown here is derived from an EMBL/GenBank/DDBJ whole genome shotgun (WGS) entry which is preliminary data.</text>
</comment>
<proteinExistence type="predicted"/>